<sequence>MPPRIVQERPKPHARSTSKGYDSDSSGSTLSTPYQWSDLLNPDLSPMDFDAVLMGVLRSTTEMERIQGLDEPEFQSVIDVLGEYVRTEDVMNGLQKRCFKSLCRLCATRGVLPRPYTLNYGDLQRSEVPDYSGAFGEVWRGSYNGTTVAIKKLRGVTALQLEKKKERFCHEVVIWKRLSNLNTLPLIGAYMHGPELVMVSEWMSNGDVKQYVQRNPRVNKFSLLADVARGTIYLHSMNIVHGDLKGVNILVKDDGKACLADFGLMSIVLDPEITDITTSTSEVAKGTFRWMSPELFYPAEFGLKFQLTKKSDCYAFGMVIYEVLSGKIPLEEIKQQWQVPLAVFRGKRPGIPDRVTPRMMELWKIAQECWSPSPRDRPSFPSILDKLSTFASLEDVTPFELREPKPLRVIGEPPHLLLLIVILKSAFIRTKNRNYGGMAGTVNRGLFLDNATGYHYIIPIVQHVHPPFTNPGNCQS</sequence>
<dbReference type="Proteomes" id="UP000886501">
    <property type="component" value="Unassembled WGS sequence"/>
</dbReference>
<protein>
    <submittedName>
        <fullName evidence="1">Kinase-like protein</fullName>
    </submittedName>
</protein>
<organism evidence="1 2">
    <name type="scientific">Thelephora ganbajun</name>
    <name type="common">Ganba fungus</name>
    <dbReference type="NCBI Taxonomy" id="370292"/>
    <lineage>
        <taxon>Eukaryota</taxon>
        <taxon>Fungi</taxon>
        <taxon>Dikarya</taxon>
        <taxon>Basidiomycota</taxon>
        <taxon>Agaricomycotina</taxon>
        <taxon>Agaricomycetes</taxon>
        <taxon>Thelephorales</taxon>
        <taxon>Thelephoraceae</taxon>
        <taxon>Thelephora</taxon>
    </lineage>
</organism>
<comment type="caution">
    <text evidence="1">The sequence shown here is derived from an EMBL/GenBank/DDBJ whole genome shotgun (WGS) entry which is preliminary data.</text>
</comment>
<accession>A0ACB6Z3U1</accession>
<reference evidence="1" key="1">
    <citation type="submission" date="2019-10" db="EMBL/GenBank/DDBJ databases">
        <authorList>
            <consortium name="DOE Joint Genome Institute"/>
            <person name="Kuo A."/>
            <person name="Miyauchi S."/>
            <person name="Kiss E."/>
            <person name="Drula E."/>
            <person name="Kohler A."/>
            <person name="Sanchez-Garcia M."/>
            <person name="Andreopoulos B."/>
            <person name="Barry K.W."/>
            <person name="Bonito G."/>
            <person name="Buee M."/>
            <person name="Carver A."/>
            <person name="Chen C."/>
            <person name="Cichocki N."/>
            <person name="Clum A."/>
            <person name="Culley D."/>
            <person name="Crous P.W."/>
            <person name="Fauchery L."/>
            <person name="Girlanda M."/>
            <person name="Hayes R."/>
            <person name="Keri Z."/>
            <person name="Labutti K."/>
            <person name="Lipzen A."/>
            <person name="Lombard V."/>
            <person name="Magnuson J."/>
            <person name="Maillard F."/>
            <person name="Morin E."/>
            <person name="Murat C."/>
            <person name="Nolan M."/>
            <person name="Ohm R."/>
            <person name="Pangilinan J."/>
            <person name="Pereira M."/>
            <person name="Perotto S."/>
            <person name="Peter M."/>
            <person name="Riley R."/>
            <person name="Sitrit Y."/>
            <person name="Stielow B."/>
            <person name="Szollosi G."/>
            <person name="Zifcakova L."/>
            <person name="Stursova M."/>
            <person name="Spatafora J.W."/>
            <person name="Tedersoo L."/>
            <person name="Vaario L.-M."/>
            <person name="Yamada A."/>
            <person name="Yan M."/>
            <person name="Wang P."/>
            <person name="Xu J."/>
            <person name="Bruns T."/>
            <person name="Baldrian P."/>
            <person name="Vilgalys R."/>
            <person name="Henrissat B."/>
            <person name="Grigoriev I.V."/>
            <person name="Hibbett D."/>
            <person name="Nagy L.G."/>
            <person name="Martin F.M."/>
        </authorList>
    </citation>
    <scope>NUCLEOTIDE SEQUENCE</scope>
    <source>
        <strain evidence="1">P2</strain>
    </source>
</reference>
<reference evidence="1" key="2">
    <citation type="journal article" date="2020" name="Nat. Commun.">
        <title>Large-scale genome sequencing of mycorrhizal fungi provides insights into the early evolution of symbiotic traits.</title>
        <authorList>
            <person name="Miyauchi S."/>
            <person name="Kiss E."/>
            <person name="Kuo A."/>
            <person name="Drula E."/>
            <person name="Kohler A."/>
            <person name="Sanchez-Garcia M."/>
            <person name="Morin E."/>
            <person name="Andreopoulos B."/>
            <person name="Barry K.W."/>
            <person name="Bonito G."/>
            <person name="Buee M."/>
            <person name="Carver A."/>
            <person name="Chen C."/>
            <person name="Cichocki N."/>
            <person name="Clum A."/>
            <person name="Culley D."/>
            <person name="Crous P.W."/>
            <person name="Fauchery L."/>
            <person name="Girlanda M."/>
            <person name="Hayes R.D."/>
            <person name="Keri Z."/>
            <person name="LaButti K."/>
            <person name="Lipzen A."/>
            <person name="Lombard V."/>
            <person name="Magnuson J."/>
            <person name="Maillard F."/>
            <person name="Murat C."/>
            <person name="Nolan M."/>
            <person name="Ohm R.A."/>
            <person name="Pangilinan J."/>
            <person name="Pereira M.F."/>
            <person name="Perotto S."/>
            <person name="Peter M."/>
            <person name="Pfister S."/>
            <person name="Riley R."/>
            <person name="Sitrit Y."/>
            <person name="Stielow J.B."/>
            <person name="Szollosi G."/>
            <person name="Zifcakova L."/>
            <person name="Stursova M."/>
            <person name="Spatafora J.W."/>
            <person name="Tedersoo L."/>
            <person name="Vaario L.M."/>
            <person name="Yamada A."/>
            <person name="Yan M."/>
            <person name="Wang P."/>
            <person name="Xu J."/>
            <person name="Bruns T."/>
            <person name="Baldrian P."/>
            <person name="Vilgalys R."/>
            <person name="Dunand C."/>
            <person name="Henrissat B."/>
            <person name="Grigoriev I.V."/>
            <person name="Hibbett D."/>
            <person name="Nagy L.G."/>
            <person name="Martin F.M."/>
        </authorList>
    </citation>
    <scope>NUCLEOTIDE SEQUENCE</scope>
    <source>
        <strain evidence="1">P2</strain>
    </source>
</reference>
<evidence type="ECO:0000313" key="2">
    <source>
        <dbReference type="Proteomes" id="UP000886501"/>
    </source>
</evidence>
<name>A0ACB6Z3U1_THEGA</name>
<keyword evidence="2" id="KW-1185">Reference proteome</keyword>
<evidence type="ECO:0000313" key="1">
    <source>
        <dbReference type="EMBL" id="KAF9644232.1"/>
    </source>
</evidence>
<proteinExistence type="predicted"/>
<dbReference type="EMBL" id="MU118152">
    <property type="protein sequence ID" value="KAF9644232.1"/>
    <property type="molecule type" value="Genomic_DNA"/>
</dbReference>
<gene>
    <name evidence="1" type="ORF">BDM02DRAFT_3190804</name>
</gene>